<dbReference type="Proteomes" id="UP000092377">
    <property type="component" value="Unassembled WGS sequence"/>
</dbReference>
<dbReference type="AlphaFoldDB" id="A0A1B8HFC1"/>
<name>A0A1B8HFC1_9GAMM</name>
<proteinExistence type="predicted"/>
<sequence>MEYEFEKYTGVTIVPEDMVYATPVLFAILASLVAGDSEEKQDKLYKLIDKAIEMNKETSSAAQLAVAGQFAKMALSGKQ</sequence>
<organism evidence="1 2">
    <name type="scientific">Morganella psychrotolerans</name>
    <dbReference type="NCBI Taxonomy" id="368603"/>
    <lineage>
        <taxon>Bacteria</taxon>
        <taxon>Pseudomonadati</taxon>
        <taxon>Pseudomonadota</taxon>
        <taxon>Gammaproteobacteria</taxon>
        <taxon>Enterobacterales</taxon>
        <taxon>Morganellaceae</taxon>
        <taxon>Morganella</taxon>
    </lineage>
</organism>
<protein>
    <submittedName>
        <fullName evidence="1">Uncharacterized protein</fullName>
    </submittedName>
</protein>
<reference evidence="2" key="1">
    <citation type="submission" date="2016-06" db="EMBL/GenBank/DDBJ databases">
        <authorList>
            <person name="Butler K."/>
        </authorList>
    </citation>
    <scope>NUCLEOTIDE SEQUENCE [LARGE SCALE GENOMIC DNA]</scope>
    <source>
        <strain evidence="2">GCSL-Mp20</strain>
    </source>
</reference>
<dbReference type="OrthoDB" id="9949513at2"/>
<accession>A0A1B8HFC1</accession>
<keyword evidence="2" id="KW-1185">Reference proteome</keyword>
<evidence type="ECO:0000313" key="2">
    <source>
        <dbReference type="Proteomes" id="UP000092377"/>
    </source>
</evidence>
<dbReference type="RefSeq" id="WP_067403030.1">
    <property type="nucleotide sequence ID" value="NZ_LZEY01000023.1"/>
</dbReference>
<comment type="caution">
    <text evidence="1">The sequence shown here is derived from an EMBL/GenBank/DDBJ whole genome shotgun (WGS) entry which is preliminary data.</text>
</comment>
<gene>
    <name evidence="1" type="ORF">AYY18_06025</name>
</gene>
<dbReference type="EMBL" id="LZEY01000023">
    <property type="protein sequence ID" value="OBU07776.1"/>
    <property type="molecule type" value="Genomic_DNA"/>
</dbReference>
<evidence type="ECO:0000313" key="1">
    <source>
        <dbReference type="EMBL" id="OBU07776.1"/>
    </source>
</evidence>